<evidence type="ECO:0000313" key="1">
    <source>
        <dbReference type="EMBL" id="KRX32377.1"/>
    </source>
</evidence>
<proteinExistence type="predicted"/>
<dbReference type="EMBL" id="JYDJ01001239">
    <property type="protein sequence ID" value="KRX32377.1"/>
    <property type="molecule type" value="Genomic_DNA"/>
</dbReference>
<evidence type="ECO:0000313" key="2">
    <source>
        <dbReference type="Proteomes" id="UP000055048"/>
    </source>
</evidence>
<sequence>MCFRTILDVFSSYQIYSYFAVHLNTEKSKKLQILKKNYS</sequence>
<organism evidence="1 2">
    <name type="scientific">Trichinella murrelli</name>
    <dbReference type="NCBI Taxonomy" id="144512"/>
    <lineage>
        <taxon>Eukaryota</taxon>
        <taxon>Metazoa</taxon>
        <taxon>Ecdysozoa</taxon>
        <taxon>Nematoda</taxon>
        <taxon>Enoplea</taxon>
        <taxon>Dorylaimia</taxon>
        <taxon>Trichinellida</taxon>
        <taxon>Trichinellidae</taxon>
        <taxon>Trichinella</taxon>
    </lineage>
</organism>
<keyword evidence="2" id="KW-1185">Reference proteome</keyword>
<dbReference type="Proteomes" id="UP000055048">
    <property type="component" value="Unassembled WGS sequence"/>
</dbReference>
<dbReference type="AlphaFoldDB" id="A0A0V0T004"/>
<comment type="caution">
    <text evidence="1">The sequence shown here is derived from an EMBL/GenBank/DDBJ whole genome shotgun (WGS) entry which is preliminary data.</text>
</comment>
<reference evidence="1 2" key="1">
    <citation type="submission" date="2015-01" db="EMBL/GenBank/DDBJ databases">
        <title>Evolution of Trichinella species and genotypes.</title>
        <authorList>
            <person name="Korhonen P.K."/>
            <person name="Edoardo P."/>
            <person name="Giuseppe L.R."/>
            <person name="Gasser R.B."/>
        </authorList>
    </citation>
    <scope>NUCLEOTIDE SEQUENCE [LARGE SCALE GENOMIC DNA]</scope>
    <source>
        <strain evidence="1">ISS417</strain>
    </source>
</reference>
<gene>
    <name evidence="1" type="ORF">T05_654</name>
</gene>
<accession>A0A0V0T004</accession>
<name>A0A0V0T004_9BILA</name>
<protein>
    <submittedName>
        <fullName evidence="1">Uncharacterized protein</fullName>
    </submittedName>
</protein>